<feature type="compositionally biased region" description="Polar residues" evidence="1">
    <location>
        <begin position="331"/>
        <end position="341"/>
    </location>
</feature>
<evidence type="ECO:0000313" key="3">
    <source>
        <dbReference type="Proteomes" id="UP000299102"/>
    </source>
</evidence>
<dbReference type="GO" id="GO:0003964">
    <property type="term" value="F:RNA-directed DNA polymerase activity"/>
    <property type="evidence" value="ECO:0007669"/>
    <property type="project" value="UniProtKB-KW"/>
</dbReference>
<reference evidence="2 3" key="1">
    <citation type="journal article" date="2019" name="Commun. Biol.">
        <title>The bagworm genome reveals a unique fibroin gene that provides high tensile strength.</title>
        <authorList>
            <person name="Kono N."/>
            <person name="Nakamura H."/>
            <person name="Ohtoshi R."/>
            <person name="Tomita M."/>
            <person name="Numata K."/>
            <person name="Arakawa K."/>
        </authorList>
    </citation>
    <scope>NUCLEOTIDE SEQUENCE [LARGE SCALE GENOMIC DNA]</scope>
</reference>
<protein>
    <submittedName>
        <fullName evidence="2">RNA-directed DNA polymerase from mobile element jockey</fullName>
    </submittedName>
</protein>
<keyword evidence="2" id="KW-0548">Nucleotidyltransferase</keyword>
<dbReference type="EMBL" id="BGZK01000522">
    <property type="protein sequence ID" value="GBP48369.1"/>
    <property type="molecule type" value="Genomic_DNA"/>
</dbReference>
<keyword evidence="2" id="KW-0808">Transferase</keyword>
<name>A0A4C1WD14_EUMVA</name>
<proteinExistence type="predicted"/>
<organism evidence="2 3">
    <name type="scientific">Eumeta variegata</name>
    <name type="common">Bagworm moth</name>
    <name type="synonym">Eumeta japonica</name>
    <dbReference type="NCBI Taxonomy" id="151549"/>
    <lineage>
        <taxon>Eukaryota</taxon>
        <taxon>Metazoa</taxon>
        <taxon>Ecdysozoa</taxon>
        <taxon>Arthropoda</taxon>
        <taxon>Hexapoda</taxon>
        <taxon>Insecta</taxon>
        <taxon>Pterygota</taxon>
        <taxon>Neoptera</taxon>
        <taxon>Endopterygota</taxon>
        <taxon>Lepidoptera</taxon>
        <taxon>Glossata</taxon>
        <taxon>Ditrysia</taxon>
        <taxon>Tineoidea</taxon>
        <taxon>Psychidae</taxon>
        <taxon>Oiketicinae</taxon>
        <taxon>Eumeta</taxon>
    </lineage>
</organism>
<dbReference type="OrthoDB" id="10050074at2759"/>
<keyword evidence="2" id="KW-0695">RNA-directed DNA polymerase</keyword>
<feature type="region of interest" description="Disordered" evidence="1">
    <location>
        <begin position="327"/>
        <end position="352"/>
    </location>
</feature>
<evidence type="ECO:0000313" key="2">
    <source>
        <dbReference type="EMBL" id="GBP48369.1"/>
    </source>
</evidence>
<gene>
    <name evidence="2" type="ORF">EVAR_96407_1</name>
</gene>
<dbReference type="Proteomes" id="UP000299102">
    <property type="component" value="Unassembled WGS sequence"/>
</dbReference>
<keyword evidence="3" id="KW-1185">Reference proteome</keyword>
<comment type="caution">
    <text evidence="2">The sequence shown here is derived from an EMBL/GenBank/DDBJ whole genome shotgun (WGS) entry which is preliminary data.</text>
</comment>
<evidence type="ECO:0000256" key="1">
    <source>
        <dbReference type="SAM" id="MobiDB-lite"/>
    </source>
</evidence>
<dbReference type="AlphaFoldDB" id="A0A4C1WD14"/>
<accession>A0A4C1WD14</accession>
<sequence>MSQRESQVVKATLYGGLCSYLSGFSVVCCRTGLCSISRGRAPSRSWVDGSVPGKSRVNWISQLRSNLNTTRRSHLRHAPLSNVERVNYLGVMLNRNLYFKNHIECVRKIVIFYRGCPGAMLGGKSKLLLCNKRTMCIRTVMTYASPVFTHAVPEALNSLQVIQNKCCRVARGAHWCVWNSVLHRDLELPTVAKYMKDVSKRLFDIVESYPNEFFCSAASYEAQPYHPIRRPRNVLIDPPDTLTAKSRPSAFGEAVTAFQLKSWNGVTGSAVVRTADQYFYQGDFLVGFSPALRARTGTRVCDMHFLLPRRKREKRIRALKSVHPVIRGSHAASTGRRSASSKFAIDPHDCTQ</sequence>